<name>A0A5B8T2B6_LEUPS</name>
<dbReference type="Proteomes" id="UP000321296">
    <property type="component" value="Chromosome"/>
</dbReference>
<dbReference type="Pfam" id="PF05135">
    <property type="entry name" value="Phage_connect_1"/>
    <property type="match status" value="1"/>
</dbReference>
<reference evidence="1 2" key="1">
    <citation type="submission" date="2019-06" db="EMBL/GenBank/DDBJ databases">
        <title>Genome analyses of bacteria isolated from kimchi.</title>
        <authorList>
            <person name="Lee S."/>
            <person name="Ahn S."/>
            <person name="Roh S."/>
        </authorList>
    </citation>
    <scope>NUCLEOTIDE SEQUENCE [LARGE SCALE GENOMIC DNA]</scope>
    <source>
        <strain evidence="1 2">CBA3630</strain>
    </source>
</reference>
<evidence type="ECO:0000313" key="2">
    <source>
        <dbReference type="Proteomes" id="UP000321296"/>
    </source>
</evidence>
<evidence type="ECO:0000313" key="1">
    <source>
        <dbReference type="EMBL" id="QEA41218.1"/>
    </source>
</evidence>
<dbReference type="InterPro" id="IPR021146">
    <property type="entry name" value="Phage_gp6-like_head-tail"/>
</dbReference>
<sequence>MADETNNLTKVKLLVSITDTKQDDLLNLLLDDSQARLLSYINQDGNNATTFPDEMSWLLREITIRRFNRIGDEGKKSSGESDVTATWSDDDVADYAAYLSKYRKKKGGNGIARFV</sequence>
<proteinExistence type="predicted"/>
<dbReference type="KEGG" id="lpse:FGL85_01030"/>
<dbReference type="RefSeq" id="WP_147651074.1">
    <property type="nucleotide sequence ID" value="NZ_CP042383.1"/>
</dbReference>
<gene>
    <name evidence="1" type="ORF">FGL85_01030</name>
</gene>
<dbReference type="InterPro" id="IPR053746">
    <property type="entry name" value="Viral_HT_Connector_Assembly"/>
</dbReference>
<accession>A0A5B8T2B6</accession>
<protein>
    <submittedName>
        <fullName evidence="1">Phage head-tail connector protein</fullName>
    </submittedName>
</protein>
<organism evidence="1 2">
    <name type="scientific">Leuconostoc pseudomesenteroides</name>
    <dbReference type="NCBI Taxonomy" id="33968"/>
    <lineage>
        <taxon>Bacteria</taxon>
        <taxon>Bacillati</taxon>
        <taxon>Bacillota</taxon>
        <taxon>Bacilli</taxon>
        <taxon>Lactobacillales</taxon>
        <taxon>Lactobacillaceae</taxon>
        <taxon>Leuconostoc</taxon>
    </lineage>
</organism>
<dbReference type="Gene3D" id="1.10.246.150">
    <property type="match status" value="1"/>
</dbReference>
<dbReference type="AlphaFoldDB" id="A0A5B8T2B6"/>
<dbReference type="EMBL" id="CP042383">
    <property type="protein sequence ID" value="QEA41218.1"/>
    <property type="molecule type" value="Genomic_DNA"/>
</dbReference>